<evidence type="ECO:0000313" key="1">
    <source>
        <dbReference type="EMBL" id="EEX17820.1"/>
    </source>
</evidence>
<dbReference type="STRING" id="649761.HMPREF0973_02294"/>
<dbReference type="AlphaFoldDB" id="C9MRN1"/>
<organism evidence="1 2">
    <name type="scientific">Prevotella veroralis F0319</name>
    <dbReference type="NCBI Taxonomy" id="649761"/>
    <lineage>
        <taxon>Bacteria</taxon>
        <taxon>Pseudomonadati</taxon>
        <taxon>Bacteroidota</taxon>
        <taxon>Bacteroidia</taxon>
        <taxon>Bacteroidales</taxon>
        <taxon>Prevotellaceae</taxon>
        <taxon>Prevotella</taxon>
    </lineage>
</organism>
<dbReference type="Proteomes" id="UP000003327">
    <property type="component" value="Unassembled WGS sequence"/>
</dbReference>
<dbReference type="HOGENOM" id="CLU_3046697_0_0_10"/>
<dbReference type="EMBL" id="ACVA01000053">
    <property type="protein sequence ID" value="EEX17820.1"/>
    <property type="molecule type" value="Genomic_DNA"/>
</dbReference>
<reference evidence="1 2" key="1">
    <citation type="submission" date="2009-09" db="EMBL/GenBank/DDBJ databases">
        <authorList>
            <person name="Weinstock G."/>
            <person name="Sodergren E."/>
            <person name="Clifton S."/>
            <person name="Fulton L."/>
            <person name="Fulton B."/>
            <person name="Courtney L."/>
            <person name="Fronick C."/>
            <person name="Harrison M."/>
            <person name="Strong C."/>
            <person name="Farmer C."/>
            <person name="Delahaunty K."/>
            <person name="Markovic C."/>
            <person name="Hall O."/>
            <person name="Minx P."/>
            <person name="Tomlinson C."/>
            <person name="Mitreva M."/>
            <person name="Nelson J."/>
            <person name="Hou S."/>
            <person name="Wollam A."/>
            <person name="Pepin K.H."/>
            <person name="Johnson M."/>
            <person name="Bhonagiri V."/>
            <person name="Nash W.E."/>
            <person name="Warren W."/>
            <person name="Chinwalla A."/>
            <person name="Mardis E.R."/>
            <person name="Wilson R.K."/>
        </authorList>
    </citation>
    <scope>NUCLEOTIDE SEQUENCE [LARGE SCALE GENOMIC DNA]</scope>
    <source>
        <strain evidence="1 2">F0319</strain>
    </source>
</reference>
<proteinExistence type="predicted"/>
<gene>
    <name evidence="1" type="ORF">HMPREF0973_02294</name>
</gene>
<evidence type="ECO:0000313" key="2">
    <source>
        <dbReference type="Proteomes" id="UP000003327"/>
    </source>
</evidence>
<name>C9MRN1_9BACT</name>
<protein>
    <submittedName>
        <fullName evidence="1">Uncharacterized protein</fullName>
    </submittedName>
</protein>
<comment type="caution">
    <text evidence="1">The sequence shown here is derived from an EMBL/GenBank/DDBJ whole genome shotgun (WGS) entry which is preliminary data.</text>
</comment>
<keyword evidence="2" id="KW-1185">Reference proteome</keyword>
<sequence>MSGQTRASVPTFGTTFNRTNNLLTRQPVHSSTLPNHNFELQRIACTMIKPPRFV</sequence>
<accession>C9MRN1</accession>